<dbReference type="InterPro" id="IPR029044">
    <property type="entry name" value="Nucleotide-diphossugar_trans"/>
</dbReference>
<accession>A0A8C5TKL5</accession>
<feature type="compositionally biased region" description="Basic and acidic residues" evidence="1">
    <location>
        <begin position="14"/>
        <end position="28"/>
    </location>
</feature>
<dbReference type="AlphaFoldDB" id="A0A8C5TKL5"/>
<keyword evidence="3" id="KW-1185">Reference proteome</keyword>
<evidence type="ECO:0000313" key="3">
    <source>
        <dbReference type="Proteomes" id="UP000694560"/>
    </source>
</evidence>
<dbReference type="OrthoDB" id="9982049at2759"/>
<reference evidence="2" key="1">
    <citation type="submission" date="2025-08" db="UniProtKB">
        <authorList>
            <consortium name="Ensembl"/>
        </authorList>
    </citation>
    <scope>IDENTIFICATION</scope>
</reference>
<dbReference type="Gene3D" id="3.90.550.10">
    <property type="entry name" value="Spore Coat Polysaccharide Biosynthesis Protein SpsA, Chain A"/>
    <property type="match status" value="1"/>
</dbReference>
<feature type="compositionally biased region" description="Low complexity" evidence="1">
    <location>
        <begin position="63"/>
        <end position="90"/>
    </location>
</feature>
<dbReference type="Proteomes" id="UP000694560">
    <property type="component" value="Unplaced"/>
</dbReference>
<feature type="compositionally biased region" description="Low complexity" evidence="1">
    <location>
        <begin position="191"/>
        <end position="218"/>
    </location>
</feature>
<feature type="compositionally biased region" description="Basic and acidic residues" evidence="1">
    <location>
        <begin position="179"/>
        <end position="190"/>
    </location>
</feature>
<reference evidence="2" key="2">
    <citation type="submission" date="2025-09" db="UniProtKB">
        <authorList>
            <consortium name="Ensembl"/>
        </authorList>
    </citation>
    <scope>IDENTIFICATION</scope>
</reference>
<sequence>MAALRCPSRAGGRLLREARGTGRDRDRSGAGAGWERGWGWSGDGAVPARPGLRLGQRGSQEQPPGGRTIAPPAAPPGAANPAQAQRAPAGSRARRTGTALLGRDTNGNGRSDGPAWQPGIPGQANQPGPQETNVRREETSSKTGFVLISKEGMNLGSPAAPRAGPRSAQNATGRHRTHKELAGKSRDGAHADTTTAGATALGGRSRTLGATPGAAPGAAGTGQTGREREEQLTRAAPGGSWHRADGGRRERQLLGEHKSFSFSFFFWQERAGSSPGMHRVLSMDATLAPRDPRAPGQFGHPVAVPDDKQEEAKSRWKEGNFNVYLSDLIPVDRAIADTRPAG</sequence>
<name>A0A8C5TKL5_9PASS</name>
<feature type="compositionally biased region" description="Low complexity" evidence="1">
    <location>
        <begin position="156"/>
        <end position="168"/>
    </location>
</feature>
<evidence type="ECO:0000256" key="1">
    <source>
        <dbReference type="SAM" id="MobiDB-lite"/>
    </source>
</evidence>
<protein>
    <submittedName>
        <fullName evidence="2">Uncharacterized protein</fullName>
    </submittedName>
</protein>
<feature type="region of interest" description="Disordered" evidence="1">
    <location>
        <begin position="1"/>
        <end position="247"/>
    </location>
</feature>
<feature type="compositionally biased region" description="Gly residues" evidence="1">
    <location>
        <begin position="30"/>
        <end position="42"/>
    </location>
</feature>
<feature type="compositionally biased region" description="Polar residues" evidence="1">
    <location>
        <begin position="123"/>
        <end position="132"/>
    </location>
</feature>
<evidence type="ECO:0000313" key="2">
    <source>
        <dbReference type="Ensembl" id="ENSMCSP00000007550.1"/>
    </source>
</evidence>
<dbReference type="Ensembl" id="ENSMCST00000007738.1">
    <property type="protein sequence ID" value="ENSMCSP00000007550.1"/>
    <property type="gene ID" value="ENSMCSG00000005451.1"/>
</dbReference>
<proteinExistence type="predicted"/>
<organism evidence="2 3">
    <name type="scientific">Malurus cyaneus samueli</name>
    <dbReference type="NCBI Taxonomy" id="2593467"/>
    <lineage>
        <taxon>Eukaryota</taxon>
        <taxon>Metazoa</taxon>
        <taxon>Chordata</taxon>
        <taxon>Craniata</taxon>
        <taxon>Vertebrata</taxon>
        <taxon>Euteleostomi</taxon>
        <taxon>Archelosauria</taxon>
        <taxon>Archosauria</taxon>
        <taxon>Dinosauria</taxon>
        <taxon>Saurischia</taxon>
        <taxon>Theropoda</taxon>
        <taxon>Coelurosauria</taxon>
        <taxon>Aves</taxon>
        <taxon>Neognathae</taxon>
        <taxon>Neoaves</taxon>
        <taxon>Telluraves</taxon>
        <taxon>Australaves</taxon>
        <taxon>Passeriformes</taxon>
        <taxon>Meliphagoidea</taxon>
        <taxon>Maluridae</taxon>
        <taxon>Malurus</taxon>
    </lineage>
</organism>
<feature type="region of interest" description="Disordered" evidence="1">
    <location>
        <begin position="290"/>
        <end position="313"/>
    </location>
</feature>